<dbReference type="InterPro" id="IPR013783">
    <property type="entry name" value="Ig-like_fold"/>
</dbReference>
<reference evidence="5 6" key="1">
    <citation type="submission" date="2021-12" db="EMBL/GenBank/DDBJ databases">
        <title>Genome seq of p7.</title>
        <authorList>
            <person name="Seo T."/>
        </authorList>
    </citation>
    <scope>NUCLEOTIDE SEQUENCE [LARGE SCALE GENOMIC DNA]</scope>
    <source>
        <strain evidence="5 6">P7</strain>
    </source>
</reference>
<keyword evidence="6" id="KW-1185">Reference proteome</keyword>
<evidence type="ECO:0000259" key="4">
    <source>
        <dbReference type="PROSITE" id="PS50887"/>
    </source>
</evidence>
<evidence type="ECO:0000256" key="1">
    <source>
        <dbReference type="ARBA" id="ARBA00012528"/>
    </source>
</evidence>
<dbReference type="RefSeq" id="WP_233393466.1">
    <property type="nucleotide sequence ID" value="NZ_JAJTWT010000007.1"/>
</dbReference>
<dbReference type="SUPFAM" id="SSF55073">
    <property type="entry name" value="Nucleotide cyclase"/>
    <property type="match status" value="1"/>
</dbReference>
<dbReference type="SMART" id="SM00267">
    <property type="entry name" value="GGDEF"/>
    <property type="match status" value="1"/>
</dbReference>
<feature type="chain" id="PRO_5046348471" description="diguanylate cyclase" evidence="3">
    <location>
        <begin position="24"/>
        <end position="972"/>
    </location>
</feature>
<proteinExistence type="predicted"/>
<dbReference type="InterPro" id="IPR043128">
    <property type="entry name" value="Rev_trsase/Diguanyl_cyclase"/>
</dbReference>
<dbReference type="SUPFAM" id="SSF63829">
    <property type="entry name" value="Calcium-dependent phosphotriesterase"/>
    <property type="match status" value="2"/>
</dbReference>
<dbReference type="Pfam" id="PF07495">
    <property type="entry name" value="Y_Y_Y"/>
    <property type="match status" value="1"/>
</dbReference>
<dbReference type="Pfam" id="PF07494">
    <property type="entry name" value="Reg_prop"/>
    <property type="match status" value="2"/>
</dbReference>
<feature type="signal peptide" evidence="3">
    <location>
        <begin position="1"/>
        <end position="23"/>
    </location>
</feature>
<dbReference type="Gene3D" id="2.60.40.10">
    <property type="entry name" value="Immunoglobulins"/>
    <property type="match status" value="1"/>
</dbReference>
<dbReference type="Gene3D" id="3.30.70.270">
    <property type="match status" value="1"/>
</dbReference>
<gene>
    <name evidence="5" type="ORF">LXT12_16940</name>
</gene>
<dbReference type="InterPro" id="IPR050469">
    <property type="entry name" value="Diguanylate_Cyclase"/>
</dbReference>
<dbReference type="Gene3D" id="2.130.10.10">
    <property type="entry name" value="YVTN repeat-like/Quinoprotein amine dehydrogenase"/>
    <property type="match status" value="3"/>
</dbReference>
<dbReference type="InterPro" id="IPR011123">
    <property type="entry name" value="Y_Y_Y"/>
</dbReference>
<dbReference type="CDD" id="cd01949">
    <property type="entry name" value="GGDEF"/>
    <property type="match status" value="1"/>
</dbReference>
<dbReference type="PROSITE" id="PS50887">
    <property type="entry name" value="GGDEF"/>
    <property type="match status" value="1"/>
</dbReference>
<accession>A0ABS8XGW2</accession>
<keyword evidence="3" id="KW-0732">Signal</keyword>
<dbReference type="Proteomes" id="UP001201463">
    <property type="component" value="Unassembled WGS sequence"/>
</dbReference>
<name>A0ABS8XGW2_9BURK</name>
<dbReference type="Pfam" id="PF00990">
    <property type="entry name" value="GGDEF"/>
    <property type="match status" value="1"/>
</dbReference>
<dbReference type="GO" id="GO:0052621">
    <property type="term" value="F:diguanylate cyclase activity"/>
    <property type="evidence" value="ECO:0007669"/>
    <property type="project" value="UniProtKB-EC"/>
</dbReference>
<feature type="domain" description="GGDEF" evidence="4">
    <location>
        <begin position="831"/>
        <end position="968"/>
    </location>
</feature>
<sequence>MGRRLVRLLLVGSLAAAVLGAQAQQRAFHYLRQEQGLENLAVTALAQGAGGEVWIGTENGLYHFDGTRIRGYGVAQGLADPRVNSLHVDAAGLLWVGTETMLFHQAREGFQQVTRDGRPIAPQPGQSLTSSREALIVNARDGLYRVQRGPSGWVIGKIFEARDREHQPELKDIWSVLAEPGGDLWFGCGLALCRWSDGRLRLYGAAGRGSTAPLGSLMRTADGELWMRSRDRLWQLPLGAEKLLGVDLPATAAAPAPMSPPLIVDGQGRLLTQWGVGVARWDGNAWEAVGVGEGLRAGGGVSALLLTRDGGIWLGTAGAGLAHWLGYRHAQSWGLTEGLPSEDSWAFLRSAAGALYFGTGAGLAVRANDHATKATLVGDPREPPDVASSLAEDSRGRIWVGSFEGALRVFDPRTGKYRHVARLPRITSLLVDLTGQLWITTHGGVYVVAEPVRDALPRRIDKDNAGRRLPQVHGACIAADGQVWFHTQAGLFRSDGQRVVEIRLVGDATQLPESRDFAALACGQDRIWLGGGMAGLWEGRLQADGTARLATVDAPLLQGRSIVGLHLDRRGWLWAATDYGVAVWNMKRWRFVRDGDGLPWNDCNQGAIYEDRDGSMWIGTSRGAAHFDELEALFAEPRLDVRLRVAGHDVPAAGDGNPGLVLPWQKQGVVLHLTSSALESRGALRFEYRMAGLEEEWRSGTETQLAYPGLAPGQYRFEVRARNLDLQAESALQTLDLEILPPWWRTNGFYMTLAAMAALLVWAAYDWRLRTILRHQRHLERLVAERTREIEASHAQMRELALKDGLTGVLNRRALGEALAADVSRASRSRQPLALVLVDADRFKLVNDRHGHQAGDAVLVAIAQRLQGLTRAYDHLGRYGGEEFVLVLPDLDISRPEGRARIEAFHRSICASPVAVPGGALLDVTCSFGVASLAFGRLESAEELISRADAALYRAKANGRNRVEYADPGASD</sequence>
<keyword evidence="5" id="KW-0808">Transferase</keyword>
<dbReference type="NCBIfam" id="TIGR00254">
    <property type="entry name" value="GGDEF"/>
    <property type="match status" value="1"/>
</dbReference>
<evidence type="ECO:0000313" key="6">
    <source>
        <dbReference type="Proteomes" id="UP001201463"/>
    </source>
</evidence>
<dbReference type="InterPro" id="IPR000160">
    <property type="entry name" value="GGDEF_dom"/>
</dbReference>
<evidence type="ECO:0000256" key="3">
    <source>
        <dbReference type="SAM" id="SignalP"/>
    </source>
</evidence>
<protein>
    <recommendedName>
        <fullName evidence="1">diguanylate cyclase</fullName>
        <ecNumber evidence="1">2.7.7.65</ecNumber>
    </recommendedName>
</protein>
<comment type="caution">
    <text evidence="5">The sequence shown here is derived from an EMBL/GenBank/DDBJ whole genome shotgun (WGS) entry which is preliminary data.</text>
</comment>
<evidence type="ECO:0000313" key="5">
    <source>
        <dbReference type="EMBL" id="MCE4538940.1"/>
    </source>
</evidence>
<dbReference type="EMBL" id="JAJTWT010000007">
    <property type="protein sequence ID" value="MCE4538940.1"/>
    <property type="molecule type" value="Genomic_DNA"/>
</dbReference>
<organism evidence="5 6">
    <name type="scientific">Pelomonas caseinilytica</name>
    <dbReference type="NCBI Taxonomy" id="2906763"/>
    <lineage>
        <taxon>Bacteria</taxon>
        <taxon>Pseudomonadati</taxon>
        <taxon>Pseudomonadota</taxon>
        <taxon>Betaproteobacteria</taxon>
        <taxon>Burkholderiales</taxon>
        <taxon>Sphaerotilaceae</taxon>
        <taxon>Roseateles</taxon>
    </lineage>
</organism>
<dbReference type="EC" id="2.7.7.65" evidence="1"/>
<keyword evidence="5" id="KW-0548">Nucleotidyltransferase</keyword>
<comment type="catalytic activity">
    <reaction evidence="2">
        <text>2 GTP = 3',3'-c-di-GMP + 2 diphosphate</text>
        <dbReference type="Rhea" id="RHEA:24898"/>
        <dbReference type="ChEBI" id="CHEBI:33019"/>
        <dbReference type="ChEBI" id="CHEBI:37565"/>
        <dbReference type="ChEBI" id="CHEBI:58805"/>
        <dbReference type="EC" id="2.7.7.65"/>
    </reaction>
</comment>
<dbReference type="PANTHER" id="PTHR45138:SF9">
    <property type="entry name" value="DIGUANYLATE CYCLASE DGCM-RELATED"/>
    <property type="match status" value="1"/>
</dbReference>
<dbReference type="InterPro" id="IPR029787">
    <property type="entry name" value="Nucleotide_cyclase"/>
</dbReference>
<dbReference type="PANTHER" id="PTHR45138">
    <property type="entry name" value="REGULATORY COMPONENTS OF SENSORY TRANSDUCTION SYSTEM"/>
    <property type="match status" value="1"/>
</dbReference>
<evidence type="ECO:0000256" key="2">
    <source>
        <dbReference type="ARBA" id="ARBA00034247"/>
    </source>
</evidence>
<dbReference type="InterPro" id="IPR011110">
    <property type="entry name" value="Reg_prop"/>
</dbReference>
<dbReference type="InterPro" id="IPR015943">
    <property type="entry name" value="WD40/YVTN_repeat-like_dom_sf"/>
</dbReference>